<dbReference type="GO" id="GO:0016787">
    <property type="term" value="F:hydrolase activity"/>
    <property type="evidence" value="ECO:0007669"/>
    <property type="project" value="UniProtKB-KW"/>
</dbReference>
<reference evidence="15" key="1">
    <citation type="journal article" date="2014" name="Int. J. Syst. Evol. Microbiol.">
        <title>Complete genome sequence of Corynebacterium casei LMG S-19264T (=DSM 44701T), isolated from a smear-ripened cheese.</title>
        <authorList>
            <consortium name="US DOE Joint Genome Institute (JGI-PGF)"/>
            <person name="Walter F."/>
            <person name="Albersmeier A."/>
            <person name="Kalinowski J."/>
            <person name="Ruckert C."/>
        </authorList>
    </citation>
    <scope>NUCLEOTIDE SEQUENCE</scope>
    <source>
        <strain evidence="15">JCM 31311</strain>
    </source>
</reference>
<feature type="domain" description="DNA/RNA non-specific endonuclease/pyrophosphatase/phosphodiesterase" evidence="14">
    <location>
        <begin position="60"/>
        <end position="252"/>
    </location>
</feature>
<evidence type="ECO:0000256" key="8">
    <source>
        <dbReference type="PIRSR" id="PIRSR640255-1"/>
    </source>
</evidence>
<dbReference type="InterPro" id="IPR001604">
    <property type="entry name" value="Endo_G_ENPP1-like_dom"/>
</dbReference>
<evidence type="ECO:0000256" key="3">
    <source>
        <dbReference type="ARBA" id="ARBA00022722"/>
    </source>
</evidence>
<reference evidence="15" key="2">
    <citation type="submission" date="2020-09" db="EMBL/GenBank/DDBJ databases">
        <authorList>
            <person name="Sun Q."/>
            <person name="Ohkuma M."/>
        </authorList>
    </citation>
    <scope>NUCLEOTIDE SEQUENCE</scope>
    <source>
        <strain evidence="15">JCM 31311</strain>
    </source>
</reference>
<dbReference type="InterPro" id="IPR044925">
    <property type="entry name" value="His-Me_finger_sf"/>
</dbReference>
<keyword evidence="7" id="KW-0460">Magnesium</keyword>
<evidence type="ECO:0000313" key="15">
    <source>
        <dbReference type="EMBL" id="GGQ92870.1"/>
    </source>
</evidence>
<keyword evidence="3 10" id="KW-0540">Nuclease</keyword>
<evidence type="ECO:0000256" key="10">
    <source>
        <dbReference type="RuleBase" id="RU366055"/>
    </source>
</evidence>
<feature type="signal peptide" evidence="12">
    <location>
        <begin position="1"/>
        <end position="24"/>
    </location>
</feature>
<dbReference type="GO" id="GO:0004519">
    <property type="term" value="F:endonuclease activity"/>
    <property type="evidence" value="ECO:0007669"/>
    <property type="project" value="UniProtKB-UniRule"/>
</dbReference>
<comment type="similarity">
    <text evidence="2 10">Belongs to the DNA/RNA non-specific endonuclease family.</text>
</comment>
<keyword evidence="6 10" id="KW-0378">Hydrolase</keyword>
<gene>
    <name evidence="15" type="ORF">GCM10008957_01040</name>
</gene>
<dbReference type="SMART" id="SM00477">
    <property type="entry name" value="NUC"/>
    <property type="match status" value="1"/>
</dbReference>
<evidence type="ECO:0000259" key="14">
    <source>
        <dbReference type="SMART" id="SM00892"/>
    </source>
</evidence>
<dbReference type="Gene3D" id="3.40.570.10">
    <property type="entry name" value="Extracellular Endonuclease, subunit A"/>
    <property type="match status" value="1"/>
</dbReference>
<protein>
    <recommendedName>
        <fullName evidence="10">Endonuclease</fullName>
        <ecNumber evidence="10">3.1.30.-</ecNumber>
    </recommendedName>
</protein>
<feature type="chain" id="PRO_5037823813" description="Endonuclease" evidence="12">
    <location>
        <begin position="25"/>
        <end position="266"/>
    </location>
</feature>
<keyword evidence="12" id="KW-0732">Signal</keyword>
<dbReference type="PANTHER" id="PTHR13966:SF5">
    <property type="entry name" value="ENDONUCLEASE G, MITOCHONDRIAL"/>
    <property type="match status" value="1"/>
</dbReference>
<dbReference type="RefSeq" id="WP_189087526.1">
    <property type="nucleotide sequence ID" value="NZ_BMQL01000001.1"/>
</dbReference>
<dbReference type="InterPro" id="IPR018524">
    <property type="entry name" value="DNA/RNA_endonuclease_AS"/>
</dbReference>
<evidence type="ECO:0000256" key="12">
    <source>
        <dbReference type="SAM" id="SignalP"/>
    </source>
</evidence>
<comment type="caution">
    <text evidence="15">The sequence shown here is derived from an EMBL/GenBank/DDBJ whole genome shotgun (WGS) entry which is preliminary data.</text>
</comment>
<evidence type="ECO:0000313" key="16">
    <source>
        <dbReference type="Proteomes" id="UP000603865"/>
    </source>
</evidence>
<dbReference type="InterPro" id="IPR040255">
    <property type="entry name" value="Non-specific_endonuclease"/>
</dbReference>
<keyword evidence="5 10" id="KW-0255">Endonuclease</keyword>
<evidence type="ECO:0000256" key="1">
    <source>
        <dbReference type="ARBA" id="ARBA00001946"/>
    </source>
</evidence>
<feature type="active site" description="Proton acceptor" evidence="8">
    <location>
        <position position="123"/>
    </location>
</feature>
<dbReference type="EC" id="3.1.30.-" evidence="10"/>
<accession>A0A918BWS6</accession>
<dbReference type="InterPro" id="IPR044929">
    <property type="entry name" value="DNA/RNA_non-sp_Endonuclease_sf"/>
</dbReference>
<evidence type="ECO:0000256" key="5">
    <source>
        <dbReference type="ARBA" id="ARBA00022759"/>
    </source>
</evidence>
<sequence>MNLRLFRSSVALPTVAVVLLAVLASCQKSSGSGQASGDACTDEFRAGQPTSSVSGTRLLCRDQYIALYDPARKVPLVVGEHLETSELGGSEGRTNNFAPDPELPQGERAELADYRNSGYDRGHMAPAADFHGGATEMSQSFYLSNMVPQNPELNRGLWAGLEGATRNCAKTVGGLYILTGPIFEGRERTIGPDRVAVPSSVYKIVVSGNAARAFLVPNRSVPKTSNFSRYETTVDEIQTASGLNFFPQGGVNTQQRGNFCAGSYGG</sequence>
<dbReference type="GO" id="GO:0046872">
    <property type="term" value="F:metal ion binding"/>
    <property type="evidence" value="ECO:0007669"/>
    <property type="project" value="UniProtKB-KW"/>
</dbReference>
<dbReference type="PROSITE" id="PS01070">
    <property type="entry name" value="NUCLEASE_NON_SPEC"/>
    <property type="match status" value="1"/>
</dbReference>
<evidence type="ECO:0000259" key="13">
    <source>
        <dbReference type="SMART" id="SM00477"/>
    </source>
</evidence>
<evidence type="ECO:0000256" key="6">
    <source>
        <dbReference type="ARBA" id="ARBA00022801"/>
    </source>
</evidence>
<keyword evidence="16" id="KW-1185">Reference proteome</keyword>
<name>A0A918BWS6_9DEIO</name>
<organism evidence="15 16">
    <name type="scientific">Deinococcus ruber</name>
    <dbReference type="NCBI Taxonomy" id="1848197"/>
    <lineage>
        <taxon>Bacteria</taxon>
        <taxon>Thermotogati</taxon>
        <taxon>Deinococcota</taxon>
        <taxon>Deinococci</taxon>
        <taxon>Deinococcales</taxon>
        <taxon>Deinococcaceae</taxon>
        <taxon>Deinococcus</taxon>
    </lineage>
</organism>
<dbReference type="AlphaFoldDB" id="A0A918BWS6"/>
<evidence type="ECO:0000256" key="7">
    <source>
        <dbReference type="ARBA" id="ARBA00022842"/>
    </source>
</evidence>
<evidence type="ECO:0000256" key="4">
    <source>
        <dbReference type="ARBA" id="ARBA00022723"/>
    </source>
</evidence>
<evidence type="ECO:0000256" key="2">
    <source>
        <dbReference type="ARBA" id="ARBA00010052"/>
    </source>
</evidence>
<evidence type="ECO:0000256" key="9">
    <source>
        <dbReference type="PIRSR" id="PIRSR640255-2"/>
    </source>
</evidence>
<dbReference type="PANTHER" id="PTHR13966">
    <property type="entry name" value="ENDONUCLEASE RELATED"/>
    <property type="match status" value="1"/>
</dbReference>
<evidence type="ECO:0000256" key="11">
    <source>
        <dbReference type="SAM" id="MobiDB-lite"/>
    </source>
</evidence>
<feature type="region of interest" description="Disordered" evidence="11">
    <location>
        <begin position="29"/>
        <end position="52"/>
    </location>
</feature>
<feature type="domain" description="ENPP1-3/EXOG-like endonuclease/phosphodiesterase" evidence="13">
    <location>
        <begin position="61"/>
        <end position="252"/>
    </location>
</feature>
<comment type="cofactor">
    <cofactor evidence="1 10">
        <name>Mg(2+)</name>
        <dbReference type="ChEBI" id="CHEBI:18420"/>
    </cofactor>
</comment>
<dbReference type="CDD" id="cd00091">
    <property type="entry name" value="NUC"/>
    <property type="match status" value="1"/>
</dbReference>
<dbReference type="EMBL" id="BMQL01000001">
    <property type="protein sequence ID" value="GGQ92870.1"/>
    <property type="molecule type" value="Genomic_DNA"/>
</dbReference>
<keyword evidence="4 9" id="KW-0479">Metal-binding</keyword>
<dbReference type="Proteomes" id="UP000603865">
    <property type="component" value="Unassembled WGS sequence"/>
</dbReference>
<dbReference type="GO" id="GO:0003676">
    <property type="term" value="F:nucleic acid binding"/>
    <property type="evidence" value="ECO:0007669"/>
    <property type="project" value="InterPro"/>
</dbReference>
<dbReference type="SUPFAM" id="SSF54060">
    <property type="entry name" value="His-Me finger endonucleases"/>
    <property type="match status" value="1"/>
</dbReference>
<dbReference type="Pfam" id="PF01223">
    <property type="entry name" value="Endonuclease_NS"/>
    <property type="match status" value="1"/>
</dbReference>
<feature type="binding site" evidence="9">
    <location>
        <position position="154"/>
    </location>
    <ligand>
        <name>Mg(2+)</name>
        <dbReference type="ChEBI" id="CHEBI:18420"/>
        <note>catalytic</note>
    </ligand>
</feature>
<dbReference type="InterPro" id="IPR020821">
    <property type="entry name" value="ENPP1-3/EXOG-like_nuc-like"/>
</dbReference>
<proteinExistence type="inferred from homology"/>
<dbReference type="SMART" id="SM00892">
    <property type="entry name" value="Endonuclease_NS"/>
    <property type="match status" value="1"/>
</dbReference>
<dbReference type="PROSITE" id="PS51257">
    <property type="entry name" value="PROKAR_LIPOPROTEIN"/>
    <property type="match status" value="1"/>
</dbReference>